<dbReference type="Pfam" id="PF01590">
    <property type="entry name" value="GAF"/>
    <property type="match status" value="1"/>
</dbReference>
<dbReference type="RefSeq" id="WP_187521922.1">
    <property type="nucleotide sequence ID" value="NZ_JACONW010000067.1"/>
</dbReference>
<dbReference type="Gene3D" id="3.30.450.40">
    <property type="match status" value="1"/>
</dbReference>
<protein>
    <submittedName>
        <fullName evidence="2">GAF domain-containing protein</fullName>
    </submittedName>
</protein>
<comment type="caution">
    <text evidence="2">The sequence shown here is derived from an EMBL/GenBank/DDBJ whole genome shotgun (WGS) entry which is preliminary data.</text>
</comment>
<sequence>MISGTTSSHWTLSAEERSAIAEIEATTNILKLVTRLTKMRFAGIAKFTDSEWITCSVYDPGDLGIEAGIALALETTLCSEFCSNPEALFIPQISKNDRYSARWVVKHYSLESYAGVPIFLPDGTLYGALCVLDSQAVAFEDPDLREALALFARLIGCIFFTNMTSEEHAFCLEDRS</sequence>
<name>A0ABR7B1N6_9PSED</name>
<organism evidence="2 3">
    <name type="scientific">Pseudomonas folii</name>
    <dbReference type="NCBI Taxonomy" id="2762593"/>
    <lineage>
        <taxon>Bacteria</taxon>
        <taxon>Pseudomonadati</taxon>
        <taxon>Pseudomonadota</taxon>
        <taxon>Gammaproteobacteria</taxon>
        <taxon>Pseudomonadales</taxon>
        <taxon>Pseudomonadaceae</taxon>
        <taxon>Pseudomonas</taxon>
    </lineage>
</organism>
<evidence type="ECO:0000313" key="3">
    <source>
        <dbReference type="Proteomes" id="UP000651852"/>
    </source>
</evidence>
<dbReference type="InterPro" id="IPR003018">
    <property type="entry name" value="GAF"/>
</dbReference>
<gene>
    <name evidence="2" type="ORF">H8S59_14955</name>
</gene>
<keyword evidence="3" id="KW-1185">Reference proteome</keyword>
<reference evidence="2 3" key="1">
    <citation type="submission" date="2020-08" db="EMBL/GenBank/DDBJ databases">
        <title>Putative novel bacterial strains isolated from necrotic wheat leaf tissues caused by Xanthomonas translucens.</title>
        <authorList>
            <person name="Tambong J.T."/>
        </authorList>
    </citation>
    <scope>NUCLEOTIDE SEQUENCE [LARGE SCALE GENOMIC DNA]</scope>
    <source>
        <strain evidence="2 3">DOAB 1069</strain>
    </source>
</reference>
<dbReference type="SUPFAM" id="SSF55781">
    <property type="entry name" value="GAF domain-like"/>
    <property type="match status" value="1"/>
</dbReference>
<evidence type="ECO:0000259" key="1">
    <source>
        <dbReference type="Pfam" id="PF01590"/>
    </source>
</evidence>
<feature type="domain" description="GAF" evidence="1">
    <location>
        <begin position="27"/>
        <end position="156"/>
    </location>
</feature>
<evidence type="ECO:0000313" key="2">
    <source>
        <dbReference type="EMBL" id="MBC3951063.1"/>
    </source>
</evidence>
<dbReference type="Proteomes" id="UP000651852">
    <property type="component" value="Unassembled WGS sequence"/>
</dbReference>
<accession>A0ABR7B1N6</accession>
<dbReference type="EMBL" id="JACONW010000067">
    <property type="protein sequence ID" value="MBC3951063.1"/>
    <property type="molecule type" value="Genomic_DNA"/>
</dbReference>
<proteinExistence type="predicted"/>
<dbReference type="InterPro" id="IPR029016">
    <property type="entry name" value="GAF-like_dom_sf"/>
</dbReference>